<evidence type="ECO:0000313" key="1">
    <source>
        <dbReference type="EMBL" id="CUH46672.1"/>
    </source>
</evidence>
<gene>
    <name evidence="1" type="ORF">RUA4292_00838</name>
</gene>
<evidence type="ECO:0000313" key="2">
    <source>
        <dbReference type="Proteomes" id="UP000050783"/>
    </source>
</evidence>
<name>A0A0P1EVP5_9RHOB</name>
<proteinExistence type="predicted"/>
<protein>
    <submittedName>
        <fullName evidence="1">Uncharacterized protein</fullName>
    </submittedName>
</protein>
<dbReference type="AlphaFoldDB" id="A0A0P1EVP5"/>
<reference evidence="1 2" key="1">
    <citation type="submission" date="2015-09" db="EMBL/GenBank/DDBJ databases">
        <authorList>
            <consortium name="Swine Surveillance"/>
        </authorList>
    </citation>
    <scope>NUCLEOTIDE SEQUENCE [LARGE SCALE GENOMIC DNA]</scope>
    <source>
        <strain evidence="1 2">CECT 4292</strain>
    </source>
</reference>
<dbReference type="Proteomes" id="UP000050783">
    <property type="component" value="Unassembled WGS sequence"/>
</dbReference>
<organism evidence="1 2">
    <name type="scientific">Ruegeria atlantica</name>
    <dbReference type="NCBI Taxonomy" id="81569"/>
    <lineage>
        <taxon>Bacteria</taxon>
        <taxon>Pseudomonadati</taxon>
        <taxon>Pseudomonadota</taxon>
        <taxon>Alphaproteobacteria</taxon>
        <taxon>Rhodobacterales</taxon>
        <taxon>Roseobacteraceae</taxon>
        <taxon>Ruegeria</taxon>
    </lineage>
</organism>
<sequence length="81" mass="8995">MICSTAISLIFDLQQKQNLSHEGDGRHEVSKVPVINCRDPAPLFQPSKYVLNLVTDSINLGKNMVQNLCGSVPFLGIRKTR</sequence>
<accession>A0A0P1EVP5</accession>
<dbReference type="EMBL" id="CYPU01000016">
    <property type="protein sequence ID" value="CUH46672.1"/>
    <property type="molecule type" value="Genomic_DNA"/>
</dbReference>